<feature type="compositionally biased region" description="Basic and acidic residues" evidence="1">
    <location>
        <begin position="27"/>
        <end position="42"/>
    </location>
</feature>
<feature type="compositionally biased region" description="Low complexity" evidence="1">
    <location>
        <begin position="51"/>
        <end position="63"/>
    </location>
</feature>
<feature type="compositionally biased region" description="Basic and acidic residues" evidence="1">
    <location>
        <begin position="1"/>
        <end position="17"/>
    </location>
</feature>
<dbReference type="Pfam" id="PF08219">
    <property type="entry name" value="TOM13"/>
    <property type="match status" value="1"/>
</dbReference>
<reference evidence="2" key="1">
    <citation type="submission" date="2022-07" db="EMBL/GenBank/DDBJ databases">
        <title>Phylogenomic reconstructions and comparative analyses of Kickxellomycotina fungi.</title>
        <authorList>
            <person name="Reynolds N.K."/>
            <person name="Stajich J.E."/>
            <person name="Barry K."/>
            <person name="Grigoriev I.V."/>
            <person name="Crous P."/>
            <person name="Smith M.E."/>
        </authorList>
    </citation>
    <scope>NUCLEOTIDE SEQUENCE</scope>
    <source>
        <strain evidence="2">BCRC 34381</strain>
    </source>
</reference>
<protein>
    <submittedName>
        <fullName evidence="2">Uncharacterized protein</fullName>
    </submittedName>
</protein>
<comment type="caution">
    <text evidence="2">The sequence shown here is derived from an EMBL/GenBank/DDBJ whole genome shotgun (WGS) entry which is preliminary data.</text>
</comment>
<keyword evidence="3" id="KW-1185">Reference proteome</keyword>
<evidence type="ECO:0000313" key="3">
    <source>
        <dbReference type="Proteomes" id="UP001143981"/>
    </source>
</evidence>
<proteinExistence type="predicted"/>
<dbReference type="Proteomes" id="UP001143981">
    <property type="component" value="Unassembled WGS sequence"/>
</dbReference>
<organism evidence="2 3">
    <name type="scientific">Coemansia biformis</name>
    <dbReference type="NCBI Taxonomy" id="1286918"/>
    <lineage>
        <taxon>Eukaryota</taxon>
        <taxon>Fungi</taxon>
        <taxon>Fungi incertae sedis</taxon>
        <taxon>Zoopagomycota</taxon>
        <taxon>Kickxellomycotina</taxon>
        <taxon>Kickxellomycetes</taxon>
        <taxon>Kickxellales</taxon>
        <taxon>Kickxellaceae</taxon>
        <taxon>Coemansia</taxon>
    </lineage>
</organism>
<gene>
    <name evidence="2" type="ORF">LPJ61_000547</name>
</gene>
<dbReference type="OrthoDB" id="5529571at2759"/>
<dbReference type="InterPro" id="IPR013262">
    <property type="entry name" value="OMP_MIM1/TOM13_mt"/>
</dbReference>
<feature type="region of interest" description="Disordered" evidence="1">
    <location>
        <begin position="1"/>
        <end position="63"/>
    </location>
</feature>
<sequence length="205" mass="22329">MSQQRDLESEPMAREEAGALEDAWTDDNEKTALADDSEKGADSCDSGGRLSPESRISVGSSSSSDLAAIDNKAHALPSGRDVEAYVAAQRQQQLDRAASGQAEHDPLLEHDNSRDVLALKPRPRAWWFARLSGWGGTMRFVATYMALPFVTGVMAGMGEIFANELMFRWGWRGARPIMVAGRGGRVFPVSDELAHPAPTHGHHKD</sequence>
<accession>A0A9W7YIF6</accession>
<dbReference type="GO" id="GO:0005741">
    <property type="term" value="C:mitochondrial outer membrane"/>
    <property type="evidence" value="ECO:0007669"/>
    <property type="project" value="InterPro"/>
</dbReference>
<name>A0A9W7YIF6_9FUNG</name>
<evidence type="ECO:0000313" key="2">
    <source>
        <dbReference type="EMBL" id="KAJ1735424.1"/>
    </source>
</evidence>
<dbReference type="EMBL" id="JANBOI010000027">
    <property type="protein sequence ID" value="KAJ1735424.1"/>
    <property type="molecule type" value="Genomic_DNA"/>
</dbReference>
<evidence type="ECO:0000256" key="1">
    <source>
        <dbReference type="SAM" id="MobiDB-lite"/>
    </source>
</evidence>
<dbReference type="AlphaFoldDB" id="A0A9W7YIF6"/>